<feature type="transmembrane region" description="Helical" evidence="2">
    <location>
        <begin position="181"/>
        <end position="202"/>
    </location>
</feature>
<keyword evidence="2" id="KW-1133">Transmembrane helix</keyword>
<comment type="caution">
    <text evidence="3">The sequence shown here is derived from an EMBL/GenBank/DDBJ whole genome shotgun (WGS) entry which is preliminary data.</text>
</comment>
<feature type="compositionally biased region" description="Basic and acidic residues" evidence="1">
    <location>
        <begin position="147"/>
        <end position="165"/>
    </location>
</feature>
<dbReference type="Proteomes" id="UP001500220">
    <property type="component" value="Unassembled WGS sequence"/>
</dbReference>
<reference evidence="4" key="1">
    <citation type="journal article" date="2019" name="Int. J. Syst. Evol. Microbiol.">
        <title>The Global Catalogue of Microorganisms (GCM) 10K type strain sequencing project: providing services to taxonomists for standard genome sequencing and annotation.</title>
        <authorList>
            <consortium name="The Broad Institute Genomics Platform"/>
            <consortium name="The Broad Institute Genome Sequencing Center for Infectious Disease"/>
            <person name="Wu L."/>
            <person name="Ma J."/>
        </authorList>
    </citation>
    <scope>NUCLEOTIDE SEQUENCE [LARGE SCALE GENOMIC DNA]</scope>
    <source>
        <strain evidence="4">JCM 10664</strain>
    </source>
</reference>
<accession>A0ABP3LYM8</accession>
<keyword evidence="4" id="KW-1185">Reference proteome</keyword>
<feature type="region of interest" description="Disordered" evidence="1">
    <location>
        <begin position="319"/>
        <end position="366"/>
    </location>
</feature>
<sequence length="418" mass="46967">MTARLPGGDVVDAYLATDDSPEPEMQPYRWTSQDTLETDPHGIPPVGPAEVDDAALWPVVRDRKGKAVRSCRPDPAAVQTAVRRAREMRRYDINELAEAPSPDEVAEVIAQGARHRAERRALADARHRHELEQERAQIQHEAQVANAEREHDNHVREAQRRRERAKDPTTSLVRLAWAEKWLPGLGLVPAVFALVAGAVNVFNELDRINPETWLINWAVEPLFTWPLVVILLAQMLGALPKPDFSHGVRSAFRANRYVGMEVGLTGMAIVLNVGLHWLPQDHWSGDLVWLVVPAGLAFSAYLVPRLVTDIRQALREWSAEDTREAENPSEKHGFSTASDLHREKQNGSSSGEAENQPKNPRRYGSKDRARDEFWRLVQAGDLDPATQPINQIANRLGTRWENANDFVKEWRESTASAA</sequence>
<proteinExistence type="predicted"/>
<name>A0ABP3LYM8_9PSEU</name>
<feature type="transmembrane region" description="Helical" evidence="2">
    <location>
        <begin position="214"/>
        <end position="236"/>
    </location>
</feature>
<dbReference type="RefSeq" id="WP_346072249.1">
    <property type="nucleotide sequence ID" value="NZ_BAAAHC010000003.1"/>
</dbReference>
<keyword evidence="2" id="KW-0472">Membrane</keyword>
<protein>
    <submittedName>
        <fullName evidence="3">Uncharacterized protein</fullName>
    </submittedName>
</protein>
<gene>
    <name evidence="3" type="ORF">GCM10009545_09680</name>
</gene>
<keyword evidence="2" id="KW-0812">Transmembrane</keyword>
<dbReference type="EMBL" id="BAAAHC010000003">
    <property type="protein sequence ID" value="GAA0509640.1"/>
    <property type="molecule type" value="Genomic_DNA"/>
</dbReference>
<organism evidence="3 4">
    <name type="scientific">Saccharopolyspora thermophila</name>
    <dbReference type="NCBI Taxonomy" id="89367"/>
    <lineage>
        <taxon>Bacteria</taxon>
        <taxon>Bacillati</taxon>
        <taxon>Actinomycetota</taxon>
        <taxon>Actinomycetes</taxon>
        <taxon>Pseudonocardiales</taxon>
        <taxon>Pseudonocardiaceae</taxon>
        <taxon>Saccharopolyspora</taxon>
    </lineage>
</organism>
<feature type="region of interest" description="Disordered" evidence="1">
    <location>
        <begin position="1"/>
        <end position="27"/>
    </location>
</feature>
<evidence type="ECO:0000256" key="1">
    <source>
        <dbReference type="SAM" id="MobiDB-lite"/>
    </source>
</evidence>
<feature type="transmembrane region" description="Helical" evidence="2">
    <location>
        <begin position="287"/>
        <end position="307"/>
    </location>
</feature>
<evidence type="ECO:0000256" key="2">
    <source>
        <dbReference type="SAM" id="Phobius"/>
    </source>
</evidence>
<feature type="compositionally biased region" description="Polar residues" evidence="1">
    <location>
        <begin position="346"/>
        <end position="358"/>
    </location>
</feature>
<feature type="region of interest" description="Disordered" evidence="1">
    <location>
        <begin position="142"/>
        <end position="165"/>
    </location>
</feature>
<evidence type="ECO:0000313" key="3">
    <source>
        <dbReference type="EMBL" id="GAA0509640.1"/>
    </source>
</evidence>
<evidence type="ECO:0000313" key="4">
    <source>
        <dbReference type="Proteomes" id="UP001500220"/>
    </source>
</evidence>
<feature type="transmembrane region" description="Helical" evidence="2">
    <location>
        <begin position="257"/>
        <end position="275"/>
    </location>
</feature>
<feature type="compositionally biased region" description="Basic and acidic residues" evidence="1">
    <location>
        <begin position="319"/>
        <end position="345"/>
    </location>
</feature>